<dbReference type="Pfam" id="PF03266">
    <property type="entry name" value="NTPase_1"/>
    <property type="match status" value="1"/>
</dbReference>
<proteinExistence type="predicted"/>
<protein>
    <submittedName>
        <fullName evidence="1">Uncharacterized protein</fullName>
    </submittedName>
</protein>
<dbReference type="Proteomes" id="UP001165065">
    <property type="component" value="Unassembled WGS sequence"/>
</dbReference>
<dbReference type="GO" id="GO:0017111">
    <property type="term" value="F:ribonucleoside triphosphate phosphatase activity"/>
    <property type="evidence" value="ECO:0007669"/>
    <property type="project" value="InterPro"/>
</dbReference>
<keyword evidence="2" id="KW-1185">Reference proteome</keyword>
<dbReference type="EMBL" id="BRYA01000197">
    <property type="protein sequence ID" value="GMI43718.1"/>
    <property type="molecule type" value="Genomic_DNA"/>
</dbReference>
<evidence type="ECO:0000313" key="2">
    <source>
        <dbReference type="Proteomes" id="UP001165065"/>
    </source>
</evidence>
<dbReference type="InterPro" id="IPR027417">
    <property type="entry name" value="P-loop_NTPase"/>
</dbReference>
<dbReference type="OrthoDB" id="446244at2759"/>
<dbReference type="Gene3D" id="3.40.50.300">
    <property type="entry name" value="P-loop containing nucleotide triphosphate hydrolases"/>
    <property type="match status" value="1"/>
</dbReference>
<gene>
    <name evidence="1" type="ORF">TrCOL_g11680</name>
</gene>
<dbReference type="SUPFAM" id="SSF52540">
    <property type="entry name" value="P-loop containing nucleoside triphosphate hydrolases"/>
    <property type="match status" value="1"/>
</dbReference>
<comment type="caution">
    <text evidence="1">The sequence shown here is derived from an EMBL/GenBank/DDBJ whole genome shotgun (WGS) entry which is preliminary data.</text>
</comment>
<name>A0A9W7GF26_9STRA</name>
<accession>A0A9W7GF26</accession>
<reference evidence="2" key="1">
    <citation type="journal article" date="2023" name="Commun. Biol.">
        <title>Genome analysis of Parmales, the sister group of diatoms, reveals the evolutionary specialization of diatoms from phago-mixotrophs to photoautotrophs.</title>
        <authorList>
            <person name="Ban H."/>
            <person name="Sato S."/>
            <person name="Yoshikawa S."/>
            <person name="Yamada K."/>
            <person name="Nakamura Y."/>
            <person name="Ichinomiya M."/>
            <person name="Sato N."/>
            <person name="Blanc-Mathieu R."/>
            <person name="Endo H."/>
            <person name="Kuwata A."/>
            <person name="Ogata H."/>
        </authorList>
    </citation>
    <scope>NUCLEOTIDE SEQUENCE [LARGE SCALE GENOMIC DNA]</scope>
</reference>
<sequence length="223" mass="24573">MPPTTPTPTDTPLPSWFLFTGQPNSGKTTSVLTTISHLLPLLPPSTYLTGFTTSEVLSSSSTRIGFDVVTIPQNDRGILSRKSGPSHHPKTGAYSVDVEAFEKLALPTITLPVDGYVVKRDGSKVKKEDVVYVIDEVGRMELHSEVFRNRVNDLLSLGVRLIGAITAPIYGHRVPFCDDLVERGAKSIRVFRIKKSDRDEVTEEVIQLIADTWGGGKKRKRES</sequence>
<evidence type="ECO:0000313" key="1">
    <source>
        <dbReference type="EMBL" id="GMI43718.1"/>
    </source>
</evidence>
<dbReference type="InterPro" id="IPR004948">
    <property type="entry name" value="Nuc-triphosphatase_THEP1"/>
</dbReference>
<organism evidence="1 2">
    <name type="scientific">Triparma columacea</name>
    <dbReference type="NCBI Taxonomy" id="722753"/>
    <lineage>
        <taxon>Eukaryota</taxon>
        <taxon>Sar</taxon>
        <taxon>Stramenopiles</taxon>
        <taxon>Ochrophyta</taxon>
        <taxon>Bolidophyceae</taxon>
        <taxon>Parmales</taxon>
        <taxon>Triparmaceae</taxon>
        <taxon>Triparma</taxon>
    </lineage>
</organism>
<dbReference type="PANTHER" id="PTHR43146">
    <property type="entry name" value="CANCER-RELATED NUCLEOSIDE-TRIPHOSPHATASE"/>
    <property type="match status" value="1"/>
</dbReference>
<dbReference type="AlphaFoldDB" id="A0A9W7GF26"/>
<dbReference type="PANTHER" id="PTHR43146:SF2">
    <property type="entry name" value="NUCLEOSIDE-TRIPHOSPHATASE THEP1"/>
    <property type="match status" value="1"/>
</dbReference>